<dbReference type="Proteomes" id="UP001359886">
    <property type="component" value="Unassembled WGS sequence"/>
</dbReference>
<proteinExistence type="predicted"/>
<evidence type="ECO:0000313" key="1">
    <source>
        <dbReference type="EMBL" id="MEJ8569380.1"/>
    </source>
</evidence>
<comment type="caution">
    <text evidence="1">The sequence shown here is derived from an EMBL/GenBank/DDBJ whole genome shotgun (WGS) entry which is preliminary data.</text>
</comment>
<organism evidence="1 2">
    <name type="scientific">Elongatibacter sediminis</name>
    <dbReference type="NCBI Taxonomy" id="3119006"/>
    <lineage>
        <taxon>Bacteria</taxon>
        <taxon>Pseudomonadati</taxon>
        <taxon>Pseudomonadota</taxon>
        <taxon>Gammaproteobacteria</taxon>
        <taxon>Chromatiales</taxon>
        <taxon>Wenzhouxiangellaceae</taxon>
        <taxon>Elongatibacter</taxon>
    </lineage>
</organism>
<dbReference type="RefSeq" id="WP_354696702.1">
    <property type="nucleotide sequence ID" value="NZ_JAZHOG010000013.1"/>
</dbReference>
<sequence length="142" mass="16467">MRHAVTKEDQAFKHQVEACEYPVAEFDHRAHLRLAYVYLCAHGTDRAIRRMRDTILGLLRQAGVDPEGKYHQTMTEAWILAVHHFMNKTKCSESADDFISQNPMMLDSKIMLTHYSAELLFSEEARRSFVEPNLDPIPRHPS</sequence>
<gene>
    <name evidence="1" type="ORF">V3330_17270</name>
</gene>
<name>A0AAW9RC29_9GAMM</name>
<reference evidence="1 2" key="1">
    <citation type="submission" date="2024-02" db="EMBL/GenBank/DDBJ databases">
        <title>A novel Wenzhouxiangellaceae bacterium, isolated from coastal sediments.</title>
        <authorList>
            <person name="Du Z.-J."/>
            <person name="Ye Y.-Q."/>
            <person name="Zhang X.-Y."/>
        </authorList>
    </citation>
    <scope>NUCLEOTIDE SEQUENCE [LARGE SCALE GENOMIC DNA]</scope>
    <source>
        <strain evidence="1 2">CH-27</strain>
    </source>
</reference>
<keyword evidence="2" id="KW-1185">Reference proteome</keyword>
<accession>A0AAW9RC29</accession>
<dbReference type="AlphaFoldDB" id="A0AAW9RC29"/>
<protein>
    <submittedName>
        <fullName evidence="1">Uncharacterized protein</fullName>
    </submittedName>
</protein>
<evidence type="ECO:0000313" key="2">
    <source>
        <dbReference type="Proteomes" id="UP001359886"/>
    </source>
</evidence>
<dbReference type="EMBL" id="JAZHOG010000013">
    <property type="protein sequence ID" value="MEJ8569380.1"/>
    <property type="molecule type" value="Genomic_DNA"/>
</dbReference>